<reference evidence="5 6" key="1">
    <citation type="journal article" date="2014" name="Antonie Van Leeuwenhoek">
        <title>Oenococcus alcoholitolerans sp. nov., a lactic acid bacteria isolated from cachaca and ethanol fermentation processes.</title>
        <authorList>
            <person name="Badotti F."/>
            <person name="Moreira A.P."/>
            <person name="Tonon L.A."/>
            <person name="de Lucena B.T."/>
            <person name="Gomes Fde C."/>
            <person name="Kruger R."/>
            <person name="Thompson C.C."/>
            <person name="de Morais M.A.Jr."/>
            <person name="Rosa C.A."/>
            <person name="Thompson F.L."/>
        </authorList>
    </citation>
    <scope>NUCLEOTIDE SEQUENCE [LARGE SCALE GENOMIC DNA]</scope>
    <source>
        <strain evidence="5 6">UFRJ-M7.2.18</strain>
    </source>
</reference>
<dbReference type="InterPro" id="IPR055170">
    <property type="entry name" value="GFO_IDH_MocA-like_dom"/>
</dbReference>
<dbReference type="Proteomes" id="UP000030023">
    <property type="component" value="Unassembled WGS sequence"/>
</dbReference>
<organism evidence="5 6">
    <name type="scientific">Oenococcus alcoholitolerans</name>
    <dbReference type="NCBI Taxonomy" id="931074"/>
    <lineage>
        <taxon>Bacteria</taxon>
        <taxon>Bacillati</taxon>
        <taxon>Bacillota</taxon>
        <taxon>Bacilli</taxon>
        <taxon>Lactobacillales</taxon>
        <taxon>Lactobacillaceae</taxon>
        <taxon>Oenococcus</taxon>
    </lineage>
</organism>
<name>A0ABR4XQE1_9LACO</name>
<accession>A0ABR4XQE1</accession>
<dbReference type="PANTHER" id="PTHR22604:SF105">
    <property type="entry name" value="TRANS-1,2-DIHYDROBENZENE-1,2-DIOL DEHYDROGENASE"/>
    <property type="match status" value="1"/>
</dbReference>
<evidence type="ECO:0000259" key="3">
    <source>
        <dbReference type="Pfam" id="PF01408"/>
    </source>
</evidence>
<dbReference type="Gene3D" id="3.40.50.720">
    <property type="entry name" value="NAD(P)-binding Rossmann-like Domain"/>
    <property type="match status" value="1"/>
</dbReference>
<evidence type="ECO:0000256" key="2">
    <source>
        <dbReference type="ARBA" id="ARBA00023002"/>
    </source>
</evidence>
<feature type="domain" description="Gfo/Idh/MocA-like oxidoreductase N-terminal" evidence="3">
    <location>
        <begin position="2"/>
        <end position="117"/>
    </location>
</feature>
<keyword evidence="2" id="KW-0560">Oxidoreductase</keyword>
<proteinExistence type="inferred from homology"/>
<comment type="caution">
    <text evidence="5">The sequence shown here is derived from an EMBL/GenBank/DDBJ whole genome shotgun (WGS) entry which is preliminary data.</text>
</comment>
<dbReference type="InterPro" id="IPR036291">
    <property type="entry name" value="NAD(P)-bd_dom_sf"/>
</dbReference>
<dbReference type="SUPFAM" id="SSF51735">
    <property type="entry name" value="NAD(P)-binding Rossmann-fold domains"/>
    <property type="match status" value="1"/>
</dbReference>
<evidence type="ECO:0000313" key="6">
    <source>
        <dbReference type="Proteomes" id="UP000030023"/>
    </source>
</evidence>
<keyword evidence="6" id="KW-1185">Reference proteome</keyword>
<dbReference type="EMBL" id="AXCV01000248">
    <property type="protein sequence ID" value="KGO31689.1"/>
    <property type="molecule type" value="Genomic_DNA"/>
</dbReference>
<evidence type="ECO:0008006" key="7">
    <source>
        <dbReference type="Google" id="ProtNLM"/>
    </source>
</evidence>
<dbReference type="Pfam" id="PF01408">
    <property type="entry name" value="GFO_IDH_MocA"/>
    <property type="match status" value="1"/>
</dbReference>
<dbReference type="InterPro" id="IPR000683">
    <property type="entry name" value="Gfo/Idh/MocA-like_OxRdtase_N"/>
</dbReference>
<evidence type="ECO:0000313" key="5">
    <source>
        <dbReference type="EMBL" id="KGO31689.1"/>
    </source>
</evidence>
<dbReference type="PANTHER" id="PTHR22604">
    <property type="entry name" value="OXIDOREDUCTASES"/>
    <property type="match status" value="1"/>
</dbReference>
<evidence type="ECO:0000259" key="4">
    <source>
        <dbReference type="Pfam" id="PF22725"/>
    </source>
</evidence>
<dbReference type="InterPro" id="IPR050984">
    <property type="entry name" value="Gfo/Idh/MocA_domain"/>
</dbReference>
<dbReference type="Gene3D" id="3.30.360.10">
    <property type="entry name" value="Dihydrodipicolinate Reductase, domain 2"/>
    <property type="match status" value="1"/>
</dbReference>
<protein>
    <recommendedName>
        <fullName evidence="7">Oxidoreductase</fullName>
    </recommendedName>
</protein>
<dbReference type="SUPFAM" id="SSF55347">
    <property type="entry name" value="Glyceraldehyde-3-phosphate dehydrogenase-like, C-terminal domain"/>
    <property type="match status" value="1"/>
</dbReference>
<gene>
    <name evidence="5" type="ORF">Q757_05650</name>
</gene>
<evidence type="ECO:0000256" key="1">
    <source>
        <dbReference type="ARBA" id="ARBA00010928"/>
    </source>
</evidence>
<dbReference type="Pfam" id="PF22725">
    <property type="entry name" value="GFO_IDH_MocA_C3"/>
    <property type="match status" value="1"/>
</dbReference>
<feature type="domain" description="GFO/IDH/MocA-like oxidoreductase" evidence="4">
    <location>
        <begin position="129"/>
        <end position="244"/>
    </location>
</feature>
<sequence>MINFGIIGPGNIANRFADSLQNFSQANLYAVAARNIDKARVFQAKHPSNKVFGSYQELLQDPNIDIVYIALPHQLHFQWSMAALDAGKAVISEKPAALNREQLKKIIDKAKRKNLFYTEAMKSHFQKAYQELKKMVTAGEIGKVKTVQTSFCRSMPEEQATYHYQPLVGGCLLDMGIYNAAFIESFVKKPLKIESLEYKVIENKVEVYVNAALKNDSQKVILESAFDRNKANLATIIGDKGRIEVPNLHRPDSFTLIKDNKSKNFVFPYEKDDFHAEIKETIDCLQKNRLESRSMPVQDSLNSIEIIDELKQAIAEKKNRFTYFKSLIASKIDVELPPVK</sequence>
<comment type="similarity">
    <text evidence="1">Belongs to the Gfo/Idh/MocA family.</text>
</comment>